<gene>
    <name evidence="1" type="ORF">KSP39_PZI022792</name>
</gene>
<keyword evidence="2" id="KW-1185">Reference proteome</keyword>
<protein>
    <submittedName>
        <fullName evidence="1">LYR motif-containing protein</fullName>
    </submittedName>
</protein>
<dbReference type="EMBL" id="JBBWWQ010000020">
    <property type="protein sequence ID" value="KAK8916393.1"/>
    <property type="molecule type" value="Genomic_DNA"/>
</dbReference>
<comment type="caution">
    <text evidence="1">The sequence shown here is derived from an EMBL/GenBank/DDBJ whole genome shotgun (WGS) entry which is preliminary data.</text>
</comment>
<name>A0AAP0FUM3_9ASPA</name>
<evidence type="ECO:0000313" key="2">
    <source>
        <dbReference type="Proteomes" id="UP001418222"/>
    </source>
</evidence>
<dbReference type="Proteomes" id="UP001418222">
    <property type="component" value="Unassembled WGS sequence"/>
</dbReference>
<proteinExistence type="predicted"/>
<dbReference type="PANTHER" id="PTHR36758:SF1">
    <property type="entry name" value="OS01G0342800 PROTEIN"/>
    <property type="match status" value="1"/>
</dbReference>
<sequence length="66" mass="7818">MEVFRLVRRLPADTRMFYAKYARENFVNYRELEDPIRKKKVVLLSCLQYTVDVSAADRLKKICSCG</sequence>
<evidence type="ECO:0000313" key="1">
    <source>
        <dbReference type="EMBL" id="KAK8916393.1"/>
    </source>
</evidence>
<dbReference type="AlphaFoldDB" id="A0AAP0FUM3"/>
<dbReference type="PANTHER" id="PTHR36758">
    <property type="entry name" value="OS01G0342800 PROTEIN"/>
    <property type="match status" value="1"/>
</dbReference>
<organism evidence="1 2">
    <name type="scientific">Platanthera zijinensis</name>
    <dbReference type="NCBI Taxonomy" id="2320716"/>
    <lineage>
        <taxon>Eukaryota</taxon>
        <taxon>Viridiplantae</taxon>
        <taxon>Streptophyta</taxon>
        <taxon>Embryophyta</taxon>
        <taxon>Tracheophyta</taxon>
        <taxon>Spermatophyta</taxon>
        <taxon>Magnoliopsida</taxon>
        <taxon>Liliopsida</taxon>
        <taxon>Asparagales</taxon>
        <taxon>Orchidaceae</taxon>
        <taxon>Orchidoideae</taxon>
        <taxon>Orchideae</taxon>
        <taxon>Orchidinae</taxon>
        <taxon>Platanthera</taxon>
    </lineage>
</organism>
<accession>A0AAP0FUM3</accession>
<reference evidence="1 2" key="1">
    <citation type="journal article" date="2022" name="Nat. Plants">
        <title>Genomes of leafy and leafless Platanthera orchids illuminate the evolution of mycoheterotrophy.</title>
        <authorList>
            <person name="Li M.H."/>
            <person name="Liu K.W."/>
            <person name="Li Z."/>
            <person name="Lu H.C."/>
            <person name="Ye Q.L."/>
            <person name="Zhang D."/>
            <person name="Wang J.Y."/>
            <person name="Li Y.F."/>
            <person name="Zhong Z.M."/>
            <person name="Liu X."/>
            <person name="Yu X."/>
            <person name="Liu D.K."/>
            <person name="Tu X.D."/>
            <person name="Liu B."/>
            <person name="Hao Y."/>
            <person name="Liao X.Y."/>
            <person name="Jiang Y.T."/>
            <person name="Sun W.H."/>
            <person name="Chen J."/>
            <person name="Chen Y.Q."/>
            <person name="Ai Y."/>
            <person name="Zhai J.W."/>
            <person name="Wu S.S."/>
            <person name="Zhou Z."/>
            <person name="Hsiao Y.Y."/>
            <person name="Wu W.L."/>
            <person name="Chen Y.Y."/>
            <person name="Lin Y.F."/>
            <person name="Hsu J.L."/>
            <person name="Li C.Y."/>
            <person name="Wang Z.W."/>
            <person name="Zhao X."/>
            <person name="Zhong W.Y."/>
            <person name="Ma X.K."/>
            <person name="Ma L."/>
            <person name="Huang J."/>
            <person name="Chen G.Z."/>
            <person name="Huang M.Z."/>
            <person name="Huang L."/>
            <person name="Peng D.H."/>
            <person name="Luo Y.B."/>
            <person name="Zou S.Q."/>
            <person name="Chen S.P."/>
            <person name="Lan S."/>
            <person name="Tsai W.C."/>
            <person name="Van de Peer Y."/>
            <person name="Liu Z.J."/>
        </authorList>
    </citation>
    <scope>NUCLEOTIDE SEQUENCE [LARGE SCALE GENOMIC DNA]</scope>
    <source>
        <strain evidence="1">Lor287</strain>
    </source>
</reference>